<organism evidence="2">
    <name type="scientific">Blastochloris viridis</name>
    <name type="common">Rhodopseudomonas viridis</name>
    <dbReference type="NCBI Taxonomy" id="1079"/>
    <lineage>
        <taxon>Bacteria</taxon>
        <taxon>Pseudomonadati</taxon>
        <taxon>Pseudomonadota</taxon>
        <taxon>Alphaproteobacteria</taxon>
        <taxon>Hyphomicrobiales</taxon>
        <taxon>Blastochloridaceae</taxon>
        <taxon>Blastochloris</taxon>
    </lineage>
</organism>
<evidence type="ECO:0000259" key="1">
    <source>
        <dbReference type="Pfam" id="PF10276"/>
    </source>
</evidence>
<dbReference type="GO" id="GO:0008270">
    <property type="term" value="F:zinc ion binding"/>
    <property type="evidence" value="ECO:0007669"/>
    <property type="project" value="UniProtKB-KW"/>
</dbReference>
<name>A0A182D6H3_BLAVI</name>
<protein>
    <submittedName>
        <fullName evidence="2">Zinc-finger domain protein</fullName>
    </submittedName>
</protein>
<dbReference type="Gene3D" id="2.60.260.40">
    <property type="entry name" value="q5lls5 like domains"/>
    <property type="match status" value="1"/>
</dbReference>
<gene>
    <name evidence="2" type="ORF">BV133_3412</name>
</gene>
<dbReference type="PATRIC" id="fig|1079.8.peg.3513"/>
<reference evidence="2" key="1">
    <citation type="journal article" date="2015" name="Genome Announc.">
        <title>Complete Genome Sequence of the Bacteriochlorophyll b-Producing Photosynthetic Bacterium Blastochloris viridis.</title>
        <authorList>
            <person name="Tsukatani Y."/>
            <person name="Hirose Y."/>
            <person name="Harada J."/>
            <person name="Misawa N."/>
            <person name="Mori K."/>
            <person name="Inoue K."/>
            <person name="Tamiaki H."/>
        </authorList>
    </citation>
    <scope>NUCLEOTIDE SEQUENCE [LARGE SCALE GENOMIC DNA]</scope>
    <source>
        <strain evidence="2">DSM 133</strain>
    </source>
</reference>
<dbReference type="InterPro" id="IPR019401">
    <property type="entry name" value="Znf_CHCC"/>
</dbReference>
<accession>A0A182D6H3</accession>
<keyword evidence="2" id="KW-0479">Metal-binding</keyword>
<keyword evidence="2" id="KW-0862">Zinc</keyword>
<dbReference type="EMBL" id="AP014854">
    <property type="protein sequence ID" value="BAS01006.1"/>
    <property type="molecule type" value="Genomic_DNA"/>
</dbReference>
<dbReference type="Pfam" id="PF10276">
    <property type="entry name" value="zf-CHCC"/>
    <property type="match status" value="1"/>
</dbReference>
<feature type="domain" description="Zinc finger CHCC-type" evidence="1">
    <location>
        <begin position="48"/>
        <end position="83"/>
    </location>
</feature>
<sequence>MPVARVLAWRRFGRYGWIFELQGSRMAGHIVPHFHNGPGVPVIEVGAKEFMCIGAPPPNDHPHVFLDMGGESEIICSYCSTLYRFDPALRSGEARPADCVWQYAPADAA</sequence>
<evidence type="ECO:0000313" key="2">
    <source>
        <dbReference type="EMBL" id="BAS01006.1"/>
    </source>
</evidence>
<keyword evidence="2" id="KW-0863">Zinc-finger</keyword>
<dbReference type="AlphaFoldDB" id="A0A182D6H3"/>
<proteinExistence type="predicted"/>